<sequence length="178" mass="20315">MSVETLTLPSAAEQMHSEWEDPRLDFTDTYLRMVADPDLLEQTARLRIPADLEYDTLVGTGLSGTIAVTELARRLGKKYLIVRKPNDGSHSYLKVFGTLGRRWMFVDDLVGSGKTMSRCFDMVNNVSNRFSTEFVGTFLYSDNAFFPAQARVHHSWLNLSQTYQGQYANGDPRSRWDF</sequence>
<dbReference type="RefSeq" id="YP_010062104.1">
    <property type="nucleotide sequence ID" value="NC_054790.1"/>
</dbReference>
<keyword evidence="1" id="KW-0808">Transferase</keyword>
<dbReference type="InterPro" id="IPR029057">
    <property type="entry name" value="PRTase-like"/>
</dbReference>
<dbReference type="SUPFAM" id="SSF53271">
    <property type="entry name" value="PRTase-like"/>
    <property type="match status" value="1"/>
</dbReference>
<dbReference type="Gene3D" id="3.40.50.2020">
    <property type="match status" value="1"/>
</dbReference>
<dbReference type="InterPro" id="IPR000836">
    <property type="entry name" value="PRTase_dom"/>
</dbReference>
<reference evidence="1 2" key="1">
    <citation type="submission" date="2019-07" db="EMBL/GenBank/DDBJ databases">
        <authorList>
            <person name="Garlena R.A."/>
            <person name="Russell D.A."/>
            <person name="Pope W.H."/>
            <person name="Jacobs-Sera D."/>
            <person name="Hatfull G.F."/>
        </authorList>
    </citation>
    <scope>NUCLEOTIDE SEQUENCE [LARGE SCALE GENOMIC DNA]</scope>
</reference>
<dbReference type="KEGG" id="vg:64871738"/>
<dbReference type="GeneID" id="64871738"/>
<dbReference type="Proteomes" id="UP000327026">
    <property type="component" value="Segment"/>
</dbReference>
<keyword evidence="2" id="KW-1185">Reference proteome</keyword>
<accession>A0A5J6TJ74</accession>
<proteinExistence type="predicted"/>
<organism evidence="1 2">
    <name type="scientific">Mycobacterium phage Anthony</name>
    <dbReference type="NCBI Taxonomy" id="2599857"/>
    <lineage>
        <taxon>Viruses</taxon>
        <taxon>Duplodnaviria</taxon>
        <taxon>Heunggongvirae</taxon>
        <taxon>Uroviricota</taxon>
        <taxon>Caudoviricetes</taxon>
        <taxon>Anthonyvirus</taxon>
        <taxon>Anthonyvirus anthony</taxon>
    </lineage>
</organism>
<gene>
    <name evidence="1" type="primary">68</name>
    <name evidence="1" type="ORF">PBI_ANTHONY_68</name>
</gene>
<protein>
    <submittedName>
        <fullName evidence="1">Phosphoribosyl transferase</fullName>
    </submittedName>
</protein>
<dbReference type="EMBL" id="MN234188">
    <property type="protein sequence ID" value="QFG10438.1"/>
    <property type="molecule type" value="Genomic_DNA"/>
</dbReference>
<name>A0A5J6TJ74_9CAUD</name>
<dbReference type="GO" id="GO:0016740">
    <property type="term" value="F:transferase activity"/>
    <property type="evidence" value="ECO:0007669"/>
    <property type="project" value="UniProtKB-KW"/>
</dbReference>
<evidence type="ECO:0000313" key="2">
    <source>
        <dbReference type="Proteomes" id="UP000327026"/>
    </source>
</evidence>
<evidence type="ECO:0000313" key="1">
    <source>
        <dbReference type="EMBL" id="QFG10438.1"/>
    </source>
</evidence>
<dbReference type="CDD" id="cd06223">
    <property type="entry name" value="PRTases_typeI"/>
    <property type="match status" value="1"/>
</dbReference>